<evidence type="ECO:0000313" key="6">
    <source>
        <dbReference type="EMBL" id="EUD11179.1"/>
    </source>
</evidence>
<dbReference type="EMBL" id="JALD01000043">
    <property type="protein sequence ID" value="EUD11179.1"/>
    <property type="molecule type" value="Genomic_DNA"/>
</dbReference>
<keyword evidence="3 5" id="KW-0732">Signal</keyword>
<evidence type="ECO:0000313" key="7">
    <source>
        <dbReference type="Proteomes" id="UP000022311"/>
    </source>
</evidence>
<feature type="chain" id="PRO_5043337882" description="P pilus assembly protein, pilin FimA" evidence="5">
    <location>
        <begin position="26"/>
        <end position="179"/>
    </location>
</feature>
<accession>A0AAV3M651</accession>
<evidence type="ECO:0008006" key="8">
    <source>
        <dbReference type="Google" id="ProtNLM"/>
    </source>
</evidence>
<dbReference type="InterPro" id="IPR050263">
    <property type="entry name" value="Bact_Fimbrial_Adh_Pro"/>
</dbReference>
<comment type="caution">
    <text evidence="6">The sequence shown here is derived from an EMBL/GenBank/DDBJ whole genome shotgun (WGS) entry which is preliminary data.</text>
</comment>
<feature type="signal peptide" evidence="5">
    <location>
        <begin position="1"/>
        <end position="25"/>
    </location>
</feature>
<name>A0AAV3M651_9GAMM</name>
<evidence type="ECO:0000256" key="4">
    <source>
        <dbReference type="ARBA" id="ARBA00023263"/>
    </source>
</evidence>
<dbReference type="SUPFAM" id="SSF49401">
    <property type="entry name" value="Bacterial adhesins"/>
    <property type="match status" value="1"/>
</dbReference>
<dbReference type="PANTHER" id="PTHR33420:SF3">
    <property type="entry name" value="FIMBRIAL SUBUNIT ELFA"/>
    <property type="match status" value="1"/>
</dbReference>
<dbReference type="Gene3D" id="2.60.40.1090">
    <property type="entry name" value="Fimbrial-type adhesion domain"/>
    <property type="match status" value="1"/>
</dbReference>
<dbReference type="InterPro" id="IPR008966">
    <property type="entry name" value="Adhesion_dom_sf"/>
</dbReference>
<keyword evidence="4" id="KW-0281">Fimbrium</keyword>
<gene>
    <name evidence="6" type="ORF">HMPREF1563_3816</name>
</gene>
<proteinExistence type="inferred from homology"/>
<evidence type="ECO:0000256" key="3">
    <source>
        <dbReference type="ARBA" id="ARBA00022729"/>
    </source>
</evidence>
<dbReference type="RefSeq" id="WP_036961848.1">
    <property type="nucleotide sequence ID" value="NZ_JALD01000043.1"/>
</dbReference>
<evidence type="ECO:0000256" key="2">
    <source>
        <dbReference type="ARBA" id="ARBA00006671"/>
    </source>
</evidence>
<dbReference type="GO" id="GO:0043709">
    <property type="term" value="P:cell adhesion involved in single-species biofilm formation"/>
    <property type="evidence" value="ECO:0007669"/>
    <property type="project" value="TreeGrafter"/>
</dbReference>
<organism evidence="6 7">
    <name type="scientific">Providencia alcalifaciens 205/92</name>
    <dbReference type="NCBI Taxonomy" id="1256988"/>
    <lineage>
        <taxon>Bacteria</taxon>
        <taxon>Pseudomonadati</taxon>
        <taxon>Pseudomonadota</taxon>
        <taxon>Gammaproteobacteria</taxon>
        <taxon>Enterobacterales</taxon>
        <taxon>Morganellaceae</taxon>
        <taxon>Providencia</taxon>
    </lineage>
</organism>
<protein>
    <recommendedName>
        <fullName evidence="8">P pilus assembly protein, pilin FimA</fullName>
    </recommendedName>
</protein>
<comment type="similarity">
    <text evidence="2">Belongs to the fimbrial protein family.</text>
</comment>
<comment type="subcellular location">
    <subcellularLocation>
        <location evidence="1">Fimbrium</location>
    </subcellularLocation>
</comment>
<dbReference type="GO" id="GO:0009289">
    <property type="term" value="C:pilus"/>
    <property type="evidence" value="ECO:0007669"/>
    <property type="project" value="UniProtKB-SubCell"/>
</dbReference>
<dbReference type="Proteomes" id="UP000022311">
    <property type="component" value="Unassembled WGS sequence"/>
</dbReference>
<sequence>MFFNKKNLTVLFIATGLGFSGVAMSATNAQITVTGNIATATCDLIVSNTNIDLGTFISSDIKAAGVIAGSTRAFDMSLSNCSKAFDGKDSKFIQMHAKGTALATNTALFNNIDKGTVGVEVTADGKPVKPNSTIPLESIKTVAQNGSAVIPMTVALNSTMLQPGSQRIEAPITFSVSYE</sequence>
<dbReference type="PANTHER" id="PTHR33420">
    <property type="entry name" value="FIMBRIAL SUBUNIT ELFA-RELATED"/>
    <property type="match status" value="1"/>
</dbReference>
<reference evidence="6 7" key="1">
    <citation type="submission" date="2014-01" db="EMBL/GenBank/DDBJ databases">
        <authorList>
            <person name="Durkin A.S."/>
            <person name="McCorrison J."/>
            <person name="Torralba M."/>
            <person name="Gillis M."/>
            <person name="Haft D.H."/>
            <person name="Methe B."/>
            <person name="Sutton G."/>
            <person name="Nelson K.E."/>
        </authorList>
    </citation>
    <scope>NUCLEOTIDE SEQUENCE [LARGE SCALE GENOMIC DNA]</scope>
    <source>
        <strain evidence="6 7">205/92</strain>
    </source>
</reference>
<dbReference type="InterPro" id="IPR036937">
    <property type="entry name" value="Adhesion_dom_fimbrial_sf"/>
</dbReference>
<evidence type="ECO:0000256" key="1">
    <source>
        <dbReference type="ARBA" id="ARBA00004561"/>
    </source>
</evidence>
<dbReference type="AlphaFoldDB" id="A0AAV3M651"/>
<evidence type="ECO:0000256" key="5">
    <source>
        <dbReference type="SAM" id="SignalP"/>
    </source>
</evidence>